<evidence type="ECO:0000256" key="3">
    <source>
        <dbReference type="ARBA" id="ARBA00022691"/>
    </source>
</evidence>
<dbReference type="PANTHER" id="PTHR21392">
    <property type="entry name" value="TRNA-URIDINE AMINOCARBOXYPROPYLTRANSFERASE 2"/>
    <property type="match status" value="1"/>
</dbReference>
<dbReference type="Pfam" id="PF03942">
    <property type="entry name" value="DTW"/>
    <property type="match status" value="1"/>
</dbReference>
<dbReference type="AlphaFoldDB" id="A0A150H109"/>
<evidence type="ECO:0000259" key="7">
    <source>
        <dbReference type="SMART" id="SM01144"/>
    </source>
</evidence>
<dbReference type="PANTHER" id="PTHR21392:SF0">
    <property type="entry name" value="TRNA-URIDINE AMINOCARBOXYPROPYLTRANSFERASE 2"/>
    <property type="match status" value="1"/>
</dbReference>
<evidence type="ECO:0000256" key="5">
    <source>
        <dbReference type="ARBA" id="ARBA00034489"/>
    </source>
</evidence>
<comment type="caution">
    <text evidence="8">The sequence shown here is derived from an EMBL/GenBank/DDBJ whole genome shotgun (WGS) entry which is preliminary data.</text>
</comment>
<dbReference type="GO" id="GO:0008033">
    <property type="term" value="P:tRNA processing"/>
    <property type="evidence" value="ECO:0007669"/>
    <property type="project" value="UniProtKB-KW"/>
</dbReference>
<evidence type="ECO:0000256" key="2">
    <source>
        <dbReference type="ARBA" id="ARBA00022679"/>
    </source>
</evidence>
<dbReference type="OrthoDB" id="545722at2759"/>
<organism evidence="8 9">
    <name type="scientific">Gonium pectorale</name>
    <name type="common">Green alga</name>
    <dbReference type="NCBI Taxonomy" id="33097"/>
    <lineage>
        <taxon>Eukaryota</taxon>
        <taxon>Viridiplantae</taxon>
        <taxon>Chlorophyta</taxon>
        <taxon>core chlorophytes</taxon>
        <taxon>Chlorophyceae</taxon>
        <taxon>CS clade</taxon>
        <taxon>Chlamydomonadales</taxon>
        <taxon>Volvocaceae</taxon>
        <taxon>Gonium</taxon>
    </lineage>
</organism>
<dbReference type="InterPro" id="IPR005636">
    <property type="entry name" value="DTW"/>
</dbReference>
<proteinExistence type="inferred from homology"/>
<dbReference type="GO" id="GO:0016432">
    <property type="term" value="F:tRNA-uridine aminocarboxypropyltransferase activity"/>
    <property type="evidence" value="ECO:0007669"/>
    <property type="project" value="UniProtKB-EC"/>
</dbReference>
<comment type="similarity">
    <text evidence="5">Belongs to the TDD superfamily. DTWD2 family.</text>
</comment>
<evidence type="ECO:0000313" key="8">
    <source>
        <dbReference type="EMBL" id="KXZ55755.1"/>
    </source>
</evidence>
<evidence type="ECO:0000256" key="1">
    <source>
        <dbReference type="ARBA" id="ARBA00012386"/>
    </source>
</evidence>
<dbReference type="SMART" id="SM01144">
    <property type="entry name" value="DTW"/>
    <property type="match status" value="1"/>
</dbReference>
<sequence>MATVPLLRCCLHTDSLHIVTGRKLQPGADAAADALLEGARRGDYPLYVLFPGPGAEDLGSLAEGPEHVARLTVATARRSVAAPAYLLLVIDGTWRQAKEMYRASSPLPAVNSQVGYVTTYEAAARALALLERDPSLAPTLLAPLRLLTRLQVCNSP</sequence>
<evidence type="ECO:0000256" key="4">
    <source>
        <dbReference type="ARBA" id="ARBA00022694"/>
    </source>
</evidence>
<keyword evidence="4" id="KW-0819">tRNA processing</keyword>
<feature type="domain" description="DTW" evidence="7">
    <location>
        <begin position="3"/>
        <end position="156"/>
    </location>
</feature>
<evidence type="ECO:0000313" key="9">
    <source>
        <dbReference type="Proteomes" id="UP000075714"/>
    </source>
</evidence>
<name>A0A150H109_GONPE</name>
<comment type="catalytic activity">
    <reaction evidence="6">
        <text>a uridine in tRNA + S-adenosyl-L-methionine = a 3-[(3S)-3-amino-3-carboxypropyl]uridine in tRNA + S-methyl-5'-thioadenosine + H(+)</text>
        <dbReference type="Rhea" id="RHEA:62432"/>
        <dbReference type="Rhea" id="RHEA-COMP:13339"/>
        <dbReference type="Rhea" id="RHEA-COMP:16092"/>
        <dbReference type="ChEBI" id="CHEBI:15378"/>
        <dbReference type="ChEBI" id="CHEBI:17509"/>
        <dbReference type="ChEBI" id="CHEBI:59789"/>
        <dbReference type="ChEBI" id="CHEBI:65315"/>
        <dbReference type="ChEBI" id="CHEBI:82930"/>
        <dbReference type="EC" id="2.5.1.25"/>
    </reaction>
</comment>
<protein>
    <recommendedName>
        <fullName evidence="1">tRNA-uridine aminocarboxypropyltransferase</fullName>
        <ecNumber evidence="1">2.5.1.25</ecNumber>
    </recommendedName>
</protein>
<gene>
    <name evidence="8" type="ORF">GPECTOR_2g1305</name>
</gene>
<dbReference type="InterPro" id="IPR039262">
    <property type="entry name" value="DTWD2/TAPT"/>
</dbReference>
<evidence type="ECO:0000256" key="6">
    <source>
        <dbReference type="ARBA" id="ARBA00048718"/>
    </source>
</evidence>
<keyword evidence="2" id="KW-0808">Transferase</keyword>
<dbReference type="STRING" id="33097.A0A150H109"/>
<keyword evidence="9" id="KW-1185">Reference proteome</keyword>
<keyword evidence="3" id="KW-0949">S-adenosyl-L-methionine</keyword>
<reference evidence="9" key="1">
    <citation type="journal article" date="2016" name="Nat. Commun.">
        <title>The Gonium pectorale genome demonstrates co-option of cell cycle regulation during the evolution of multicellularity.</title>
        <authorList>
            <person name="Hanschen E.R."/>
            <person name="Marriage T.N."/>
            <person name="Ferris P.J."/>
            <person name="Hamaji T."/>
            <person name="Toyoda A."/>
            <person name="Fujiyama A."/>
            <person name="Neme R."/>
            <person name="Noguchi H."/>
            <person name="Minakuchi Y."/>
            <person name="Suzuki M."/>
            <person name="Kawai-Toyooka H."/>
            <person name="Smith D.R."/>
            <person name="Sparks H."/>
            <person name="Anderson J."/>
            <person name="Bakaric R."/>
            <person name="Luria V."/>
            <person name="Karger A."/>
            <person name="Kirschner M.W."/>
            <person name="Durand P.M."/>
            <person name="Michod R.E."/>
            <person name="Nozaki H."/>
            <person name="Olson B.J."/>
        </authorList>
    </citation>
    <scope>NUCLEOTIDE SEQUENCE [LARGE SCALE GENOMIC DNA]</scope>
    <source>
        <strain evidence="9">NIES-2863</strain>
    </source>
</reference>
<dbReference type="EMBL" id="LSYV01000003">
    <property type="protein sequence ID" value="KXZ55755.1"/>
    <property type="molecule type" value="Genomic_DNA"/>
</dbReference>
<dbReference type="EC" id="2.5.1.25" evidence="1"/>
<dbReference type="Proteomes" id="UP000075714">
    <property type="component" value="Unassembled WGS sequence"/>
</dbReference>
<accession>A0A150H109</accession>